<name>Q1QJP4_NITHX</name>
<dbReference type="Gene3D" id="3.40.50.2000">
    <property type="entry name" value="Glycogen Phosphorylase B"/>
    <property type="match status" value="2"/>
</dbReference>
<dbReference type="AlphaFoldDB" id="Q1QJP4"/>
<dbReference type="GO" id="GO:0009103">
    <property type="term" value="P:lipopolysaccharide biosynthetic process"/>
    <property type="evidence" value="ECO:0007669"/>
    <property type="project" value="TreeGrafter"/>
</dbReference>
<dbReference type="EMBL" id="CP000319">
    <property type="protein sequence ID" value="ABE63553.1"/>
    <property type="molecule type" value="Genomic_DNA"/>
</dbReference>
<dbReference type="KEGG" id="nha:Nham_2776"/>
<protein>
    <submittedName>
        <fullName evidence="3">Glycosyl transferase, group 1</fullName>
    </submittedName>
</protein>
<dbReference type="CDD" id="cd03809">
    <property type="entry name" value="GT4_MtfB-like"/>
    <property type="match status" value="1"/>
</dbReference>
<accession>Q1QJP4</accession>
<keyword evidence="4" id="KW-1185">Reference proteome</keyword>
<dbReference type="HOGENOM" id="CLU_009583_27_0_5"/>
<dbReference type="eggNOG" id="COG0438">
    <property type="taxonomic scope" value="Bacteria"/>
</dbReference>
<dbReference type="SUPFAM" id="SSF53756">
    <property type="entry name" value="UDP-Glycosyltransferase/glycogen phosphorylase"/>
    <property type="match status" value="1"/>
</dbReference>
<dbReference type="Proteomes" id="UP000001953">
    <property type="component" value="Chromosome"/>
</dbReference>
<evidence type="ECO:0000313" key="3">
    <source>
        <dbReference type="EMBL" id="ABE63553.1"/>
    </source>
</evidence>
<dbReference type="PANTHER" id="PTHR46401">
    <property type="entry name" value="GLYCOSYLTRANSFERASE WBBK-RELATED"/>
    <property type="match status" value="1"/>
</dbReference>
<dbReference type="STRING" id="323097.Nham_2776"/>
<reference evidence="3 4" key="1">
    <citation type="submission" date="2006-03" db="EMBL/GenBank/DDBJ databases">
        <title>Complete sequence of chromosome of Nitrobacter hamburgensis X14.</title>
        <authorList>
            <consortium name="US DOE Joint Genome Institute"/>
            <person name="Copeland A."/>
            <person name="Lucas S."/>
            <person name="Lapidus A."/>
            <person name="Barry K."/>
            <person name="Detter J.C."/>
            <person name="Glavina del Rio T."/>
            <person name="Hammon N."/>
            <person name="Israni S."/>
            <person name="Dalin E."/>
            <person name="Tice H."/>
            <person name="Pitluck S."/>
            <person name="Chain P."/>
            <person name="Malfatti S."/>
            <person name="Shin M."/>
            <person name="Vergez L."/>
            <person name="Schmutz J."/>
            <person name="Larimer F."/>
            <person name="Land M."/>
            <person name="Hauser L."/>
            <person name="Kyrpides N."/>
            <person name="Ivanova N."/>
            <person name="Ward B."/>
            <person name="Arp D."/>
            <person name="Klotz M."/>
            <person name="Stein L."/>
            <person name="O'Mullan G."/>
            <person name="Starkenburg S."/>
            <person name="Sayavedra L."/>
            <person name="Poret-Peterson A.T."/>
            <person name="Gentry M.E."/>
            <person name="Bruce D."/>
            <person name="Richardson P."/>
        </authorList>
    </citation>
    <scope>NUCLEOTIDE SEQUENCE [LARGE SCALE GENOMIC DNA]</scope>
    <source>
        <strain evidence="4">DSM 10229 / NCIMB 13809 / X14</strain>
    </source>
</reference>
<dbReference type="InterPro" id="IPR001296">
    <property type="entry name" value="Glyco_trans_1"/>
</dbReference>
<dbReference type="CAZy" id="GT4">
    <property type="family name" value="Glycosyltransferase Family 4"/>
</dbReference>
<gene>
    <name evidence="3" type="ordered locus">Nham_2776</name>
</gene>
<dbReference type="RefSeq" id="WP_011511219.1">
    <property type="nucleotide sequence ID" value="NC_007964.1"/>
</dbReference>
<feature type="domain" description="Glycosyl transferase family 1" evidence="2">
    <location>
        <begin position="241"/>
        <end position="355"/>
    </location>
</feature>
<proteinExistence type="predicted"/>
<keyword evidence="1 3" id="KW-0808">Transferase</keyword>
<evidence type="ECO:0000313" key="4">
    <source>
        <dbReference type="Proteomes" id="UP000001953"/>
    </source>
</evidence>
<evidence type="ECO:0000256" key="1">
    <source>
        <dbReference type="ARBA" id="ARBA00022679"/>
    </source>
</evidence>
<dbReference type="GO" id="GO:0016757">
    <property type="term" value="F:glycosyltransferase activity"/>
    <property type="evidence" value="ECO:0007669"/>
    <property type="project" value="InterPro"/>
</dbReference>
<evidence type="ECO:0000259" key="2">
    <source>
        <dbReference type="Pfam" id="PF00534"/>
    </source>
</evidence>
<sequence>MMISAKATVAEPGGAVRVGIDSDILYSGMTGVGNYCFHLLKALLRDDEDLSFSGFTGIRWQAVRLGDLDEIERLQGKSFVAVQARIDRSSQRLWRAKNILQTKLARIDAARVIYRHVRAARFGVRGPNTPLDLFHAFKYLPVGELAVPTLPVVYDLSFVRYPEAHPRQRLRDLEGLPAAIARAPLVHTISEFSKSEIASVYGTSPDKIFVASPAASNIFQPLGDGITRADLTPFGLSLHGYLLAVGTLEPRKNLRTLISAYAQLTPAERARAPLVLVGKSGWGDLDLPRETDALKSDGTLRFLGTVSDIQLRSLYEGAIALLFPSIYEGFGMPVVEALACGTQVAHSAATSMDEITDGTATLRAPATDVAAWYVIIKELTSNLQRISQDRDARVARSRRFDWQRSAQAVRAAYSQIVV</sequence>
<dbReference type="Pfam" id="PF00534">
    <property type="entry name" value="Glycos_transf_1"/>
    <property type="match status" value="1"/>
</dbReference>
<dbReference type="PANTHER" id="PTHR46401:SF2">
    <property type="entry name" value="GLYCOSYLTRANSFERASE WBBK-RELATED"/>
    <property type="match status" value="1"/>
</dbReference>
<organism evidence="3 4">
    <name type="scientific">Nitrobacter hamburgensis (strain DSM 10229 / NCIMB 13809 / X14)</name>
    <dbReference type="NCBI Taxonomy" id="323097"/>
    <lineage>
        <taxon>Bacteria</taxon>
        <taxon>Pseudomonadati</taxon>
        <taxon>Pseudomonadota</taxon>
        <taxon>Alphaproteobacteria</taxon>
        <taxon>Hyphomicrobiales</taxon>
        <taxon>Nitrobacteraceae</taxon>
        <taxon>Nitrobacter</taxon>
    </lineage>
</organism>